<evidence type="ECO:0000313" key="6">
    <source>
        <dbReference type="Proteomes" id="UP000813385"/>
    </source>
</evidence>
<organism evidence="5 6">
    <name type="scientific">Plectosphaerella cucumerina</name>
    <dbReference type="NCBI Taxonomy" id="40658"/>
    <lineage>
        <taxon>Eukaryota</taxon>
        <taxon>Fungi</taxon>
        <taxon>Dikarya</taxon>
        <taxon>Ascomycota</taxon>
        <taxon>Pezizomycotina</taxon>
        <taxon>Sordariomycetes</taxon>
        <taxon>Hypocreomycetidae</taxon>
        <taxon>Glomerellales</taxon>
        <taxon>Plectosphaerellaceae</taxon>
        <taxon>Plectosphaerella</taxon>
    </lineage>
</organism>
<dbReference type="PANTHER" id="PTHR33365:SF11">
    <property type="entry name" value="TAT PATHWAY SIGNAL SEQUENCE"/>
    <property type="match status" value="1"/>
</dbReference>
<gene>
    <name evidence="5" type="ORF">B0T11DRAFT_269321</name>
</gene>
<feature type="region of interest" description="Disordered" evidence="4">
    <location>
        <begin position="1"/>
        <end position="32"/>
    </location>
</feature>
<keyword evidence="2" id="KW-0560">Oxidoreductase</keyword>
<comment type="caution">
    <text evidence="5">The sequence shown here is derived from an EMBL/GenBank/DDBJ whole genome shotgun (WGS) entry which is preliminary data.</text>
</comment>
<evidence type="ECO:0000256" key="4">
    <source>
        <dbReference type="SAM" id="MobiDB-lite"/>
    </source>
</evidence>
<reference evidence="5" key="1">
    <citation type="journal article" date="2021" name="Nat. Commun.">
        <title>Genetic determinants of endophytism in the Arabidopsis root mycobiome.</title>
        <authorList>
            <person name="Mesny F."/>
            <person name="Miyauchi S."/>
            <person name="Thiergart T."/>
            <person name="Pickel B."/>
            <person name="Atanasova L."/>
            <person name="Karlsson M."/>
            <person name="Huettel B."/>
            <person name="Barry K.W."/>
            <person name="Haridas S."/>
            <person name="Chen C."/>
            <person name="Bauer D."/>
            <person name="Andreopoulos W."/>
            <person name="Pangilinan J."/>
            <person name="LaButti K."/>
            <person name="Riley R."/>
            <person name="Lipzen A."/>
            <person name="Clum A."/>
            <person name="Drula E."/>
            <person name="Henrissat B."/>
            <person name="Kohler A."/>
            <person name="Grigoriev I.V."/>
            <person name="Martin F.M."/>
            <person name="Hacquard S."/>
        </authorList>
    </citation>
    <scope>NUCLEOTIDE SEQUENCE</scope>
    <source>
        <strain evidence="5">MPI-CAGE-AT-0016</strain>
    </source>
</reference>
<evidence type="ECO:0008006" key="7">
    <source>
        <dbReference type="Google" id="ProtNLM"/>
    </source>
</evidence>
<evidence type="ECO:0000256" key="1">
    <source>
        <dbReference type="ARBA" id="ARBA00004685"/>
    </source>
</evidence>
<proteinExistence type="inferred from homology"/>
<dbReference type="Pfam" id="PF11807">
    <property type="entry name" value="UstYa"/>
    <property type="match status" value="1"/>
</dbReference>
<evidence type="ECO:0000256" key="2">
    <source>
        <dbReference type="ARBA" id="ARBA00023002"/>
    </source>
</evidence>
<keyword evidence="6" id="KW-1185">Reference proteome</keyword>
<comment type="similarity">
    <text evidence="3">Belongs to the ustYa family.</text>
</comment>
<dbReference type="EMBL" id="JAGPXD010000001">
    <property type="protein sequence ID" value="KAH7374889.1"/>
    <property type="molecule type" value="Genomic_DNA"/>
</dbReference>
<name>A0A8K0TM68_9PEZI</name>
<dbReference type="OrthoDB" id="3687641at2759"/>
<dbReference type="Proteomes" id="UP000813385">
    <property type="component" value="Unassembled WGS sequence"/>
</dbReference>
<comment type="pathway">
    <text evidence="1">Mycotoxin biosynthesis.</text>
</comment>
<protein>
    <recommendedName>
        <fullName evidence="7">Oxidase ustYa</fullName>
    </recommendedName>
</protein>
<evidence type="ECO:0000313" key="5">
    <source>
        <dbReference type="EMBL" id="KAH7374889.1"/>
    </source>
</evidence>
<feature type="compositionally biased region" description="Basic and acidic residues" evidence="4">
    <location>
        <begin position="16"/>
        <end position="26"/>
    </location>
</feature>
<dbReference type="GO" id="GO:0016491">
    <property type="term" value="F:oxidoreductase activity"/>
    <property type="evidence" value="ECO:0007669"/>
    <property type="project" value="UniProtKB-KW"/>
</dbReference>
<evidence type="ECO:0000256" key="3">
    <source>
        <dbReference type="ARBA" id="ARBA00035112"/>
    </source>
</evidence>
<dbReference type="PANTHER" id="PTHR33365">
    <property type="entry name" value="YALI0B05434P"/>
    <property type="match status" value="1"/>
</dbReference>
<dbReference type="InterPro" id="IPR021765">
    <property type="entry name" value="UstYa-like"/>
</dbReference>
<dbReference type="GO" id="GO:0043386">
    <property type="term" value="P:mycotoxin biosynthetic process"/>
    <property type="evidence" value="ECO:0007669"/>
    <property type="project" value="InterPro"/>
</dbReference>
<dbReference type="AlphaFoldDB" id="A0A8K0TM68"/>
<accession>A0A8K0TM68</accession>
<sequence>MTNPTMSPYRSIDATDADRDPDHDESYSTTDVESVLLETKEWHDVDLAVRSPPESRSWWRRPRRILDTALIAVNVALTVVLLTQLRTIAPSQDAAAQPPSLQVGGDPSGTDPAFDVRVIKWEADASFVPNNTALFFEPETVDRWKTLLPESAHRGEGETFSTTSMTHQLHCLFMMGRVYAGVTGNRTEKLPHDYHAHFLHCIDYIRQGIMCAGDVALEPHVPSDADDLGPKDGGWNGLHVCKDYGAVLQSLNEEIEEGIRTVLPIDD</sequence>